<proteinExistence type="predicted"/>
<name>A0A9Q0ENH6_9TELE</name>
<evidence type="ECO:0000313" key="3">
    <source>
        <dbReference type="Proteomes" id="UP001148018"/>
    </source>
</evidence>
<evidence type="ECO:0000256" key="1">
    <source>
        <dbReference type="SAM" id="Phobius"/>
    </source>
</evidence>
<reference evidence="2" key="1">
    <citation type="submission" date="2022-07" db="EMBL/GenBank/DDBJ databases">
        <title>Chromosome-level genome of Muraenolepis orangiensis.</title>
        <authorList>
            <person name="Kim J."/>
        </authorList>
    </citation>
    <scope>NUCLEOTIDE SEQUENCE</scope>
    <source>
        <strain evidence="2">KU_S4_2022</strain>
        <tissue evidence="2">Muscle</tissue>
    </source>
</reference>
<dbReference type="EMBL" id="JANIIK010000038">
    <property type="protein sequence ID" value="KAJ3610281.1"/>
    <property type="molecule type" value="Genomic_DNA"/>
</dbReference>
<sequence>MSKAVVVFVKSEQIVHQQVASGVFIRDLYVQVSPLSVPSTRITVSGVPPFIPKELLENELRRFGKFASVFKTPAILDRPLWLHHKRLVLIWPLVASFLRLTCFLTSAQWRSKTMATPGEDRLFKRRTGQSD</sequence>
<evidence type="ECO:0000313" key="2">
    <source>
        <dbReference type="EMBL" id="KAJ3610281.1"/>
    </source>
</evidence>
<comment type="caution">
    <text evidence="2">The sequence shown here is derived from an EMBL/GenBank/DDBJ whole genome shotgun (WGS) entry which is preliminary data.</text>
</comment>
<keyword evidence="3" id="KW-1185">Reference proteome</keyword>
<feature type="transmembrane region" description="Helical" evidence="1">
    <location>
        <begin position="88"/>
        <end position="109"/>
    </location>
</feature>
<keyword evidence="1" id="KW-0472">Membrane</keyword>
<dbReference type="OrthoDB" id="8931078at2759"/>
<accession>A0A9Q0ENH6</accession>
<dbReference type="AlphaFoldDB" id="A0A9Q0ENH6"/>
<gene>
    <name evidence="2" type="ORF">NHX12_022374</name>
</gene>
<keyword evidence="1" id="KW-0812">Transmembrane</keyword>
<dbReference type="Proteomes" id="UP001148018">
    <property type="component" value="Unassembled WGS sequence"/>
</dbReference>
<organism evidence="2 3">
    <name type="scientific">Muraenolepis orangiensis</name>
    <name type="common">Patagonian moray cod</name>
    <dbReference type="NCBI Taxonomy" id="630683"/>
    <lineage>
        <taxon>Eukaryota</taxon>
        <taxon>Metazoa</taxon>
        <taxon>Chordata</taxon>
        <taxon>Craniata</taxon>
        <taxon>Vertebrata</taxon>
        <taxon>Euteleostomi</taxon>
        <taxon>Actinopterygii</taxon>
        <taxon>Neopterygii</taxon>
        <taxon>Teleostei</taxon>
        <taxon>Neoteleostei</taxon>
        <taxon>Acanthomorphata</taxon>
        <taxon>Zeiogadaria</taxon>
        <taxon>Gadariae</taxon>
        <taxon>Gadiformes</taxon>
        <taxon>Muraenolepidoidei</taxon>
        <taxon>Muraenolepididae</taxon>
        <taxon>Muraenolepis</taxon>
    </lineage>
</organism>
<keyword evidence="1" id="KW-1133">Transmembrane helix</keyword>
<protein>
    <submittedName>
        <fullName evidence="2">Uncharacterized protein</fullName>
    </submittedName>
</protein>